<evidence type="ECO:0000259" key="4">
    <source>
        <dbReference type="Pfam" id="PF02678"/>
    </source>
</evidence>
<feature type="binding site" evidence="2">
    <location>
        <position position="121"/>
    </location>
    <ligand>
        <name>Fe cation</name>
        <dbReference type="ChEBI" id="CHEBI:24875"/>
    </ligand>
</feature>
<evidence type="ECO:0000313" key="6">
    <source>
        <dbReference type="EMBL" id="RUO27026.1"/>
    </source>
</evidence>
<dbReference type="CDD" id="cd02909">
    <property type="entry name" value="cupin_pirin_N"/>
    <property type="match status" value="1"/>
</dbReference>
<dbReference type="InterPro" id="IPR012093">
    <property type="entry name" value="Pirin"/>
</dbReference>
<dbReference type="Proteomes" id="UP000288293">
    <property type="component" value="Unassembled WGS sequence"/>
</dbReference>
<evidence type="ECO:0000256" key="1">
    <source>
        <dbReference type="ARBA" id="ARBA00008416"/>
    </source>
</evidence>
<dbReference type="InterPro" id="IPR008778">
    <property type="entry name" value="Pirin_C_dom"/>
</dbReference>
<dbReference type="AlphaFoldDB" id="A0A432WAL5"/>
<keyword evidence="2" id="KW-0479">Metal-binding</keyword>
<dbReference type="CDD" id="cd02247">
    <property type="entry name" value="cupin_pirin_C"/>
    <property type="match status" value="1"/>
</dbReference>
<dbReference type="EMBL" id="PIPL01000001">
    <property type="protein sequence ID" value="RUO27026.1"/>
    <property type="molecule type" value="Genomic_DNA"/>
</dbReference>
<dbReference type="InterPro" id="IPR014710">
    <property type="entry name" value="RmlC-like_jellyroll"/>
</dbReference>
<feature type="domain" description="Pirin C-terminal" evidence="5">
    <location>
        <begin position="189"/>
        <end position="287"/>
    </location>
</feature>
<proteinExistence type="inferred from homology"/>
<comment type="cofactor">
    <cofactor evidence="2">
        <name>Fe cation</name>
        <dbReference type="ChEBI" id="CHEBI:24875"/>
    </cofactor>
    <text evidence="2">Binds 1 Fe cation per subunit.</text>
</comment>
<dbReference type="InterPro" id="IPR011051">
    <property type="entry name" value="RmlC_Cupin_sf"/>
</dbReference>
<evidence type="ECO:0000256" key="2">
    <source>
        <dbReference type="PIRSR" id="PIRSR006232-1"/>
    </source>
</evidence>
<dbReference type="SUPFAM" id="SSF51182">
    <property type="entry name" value="RmlC-like cupins"/>
    <property type="match status" value="1"/>
</dbReference>
<comment type="caution">
    <text evidence="6">The sequence shown here is derived from an EMBL/GenBank/DDBJ whole genome shotgun (WGS) entry which is preliminary data.</text>
</comment>
<organism evidence="6 7">
    <name type="scientific">Aliidiomarina minuta</name>
    <dbReference type="NCBI Taxonomy" id="880057"/>
    <lineage>
        <taxon>Bacteria</taxon>
        <taxon>Pseudomonadati</taxon>
        <taxon>Pseudomonadota</taxon>
        <taxon>Gammaproteobacteria</taxon>
        <taxon>Alteromonadales</taxon>
        <taxon>Idiomarinaceae</taxon>
        <taxon>Aliidiomarina</taxon>
    </lineage>
</organism>
<keyword evidence="2" id="KW-0408">Iron</keyword>
<dbReference type="InterPro" id="IPR003829">
    <property type="entry name" value="Pirin_N_dom"/>
</dbReference>
<dbReference type="OrthoDB" id="9780903at2"/>
<name>A0A432WAL5_9GAMM</name>
<dbReference type="PANTHER" id="PTHR13903">
    <property type="entry name" value="PIRIN-RELATED"/>
    <property type="match status" value="1"/>
</dbReference>
<accession>A0A432WAL5</accession>
<sequence length="307" mass="34072">MSNRGQNPQALQGKETHPEHVLERLTAREADVGGIPVARVIPVRGRRVIGPWCFLDHAGPVQFSESNQGFDVGPHPHTGLQTFTWMLEGEVLHRDSLGNEQVIKPGQVNLMTAGRGIVHTEESLSKSGALHATQLWIALPKEDKATAPRFDHYPKLPRWTQDKVDFTLLTGNYQDQKAPTLHFSPILGMDIQSPGDSELKLSLDTNFEHGVFVLQGELEIEGETFTENELAFLGLGREHIECKLKAGSRVLLVGGEPLESEIVIWWNFVGHSKEEVRQAVTDWQQGTSRFGKVEGYDGPPMEAPSLP</sequence>
<evidence type="ECO:0000259" key="5">
    <source>
        <dbReference type="Pfam" id="PF05726"/>
    </source>
</evidence>
<protein>
    <submittedName>
        <fullName evidence="6">Pirin family protein</fullName>
    </submittedName>
</protein>
<dbReference type="GO" id="GO:0046872">
    <property type="term" value="F:metal ion binding"/>
    <property type="evidence" value="ECO:0007669"/>
    <property type="project" value="UniProtKB-KW"/>
</dbReference>
<dbReference type="PANTHER" id="PTHR13903:SF8">
    <property type="entry name" value="PIRIN"/>
    <property type="match status" value="1"/>
</dbReference>
<dbReference type="Gene3D" id="2.60.120.10">
    <property type="entry name" value="Jelly Rolls"/>
    <property type="match status" value="2"/>
</dbReference>
<feature type="domain" description="Pirin N-terminal" evidence="4">
    <location>
        <begin position="39"/>
        <end position="137"/>
    </location>
</feature>
<dbReference type="Pfam" id="PF05726">
    <property type="entry name" value="Pirin_C"/>
    <property type="match status" value="1"/>
</dbReference>
<dbReference type="RefSeq" id="WP_126803838.1">
    <property type="nucleotide sequence ID" value="NZ_PIPL01000001.1"/>
</dbReference>
<gene>
    <name evidence="6" type="ORF">CWE09_10130</name>
</gene>
<evidence type="ECO:0000256" key="3">
    <source>
        <dbReference type="RuleBase" id="RU003457"/>
    </source>
</evidence>
<dbReference type="PIRSF" id="PIRSF006232">
    <property type="entry name" value="Pirin"/>
    <property type="match status" value="1"/>
</dbReference>
<comment type="similarity">
    <text evidence="1 3">Belongs to the pirin family.</text>
</comment>
<dbReference type="Pfam" id="PF02678">
    <property type="entry name" value="Pirin"/>
    <property type="match status" value="1"/>
</dbReference>
<reference evidence="6 7" key="1">
    <citation type="journal article" date="2011" name="Front. Microbiol.">
        <title>Genomic signatures of strain selection and enhancement in Bacillus atrophaeus var. globigii, a historical biowarfare simulant.</title>
        <authorList>
            <person name="Gibbons H.S."/>
            <person name="Broomall S.M."/>
            <person name="McNew L.A."/>
            <person name="Daligault H."/>
            <person name="Chapman C."/>
            <person name="Bruce D."/>
            <person name="Karavis M."/>
            <person name="Krepps M."/>
            <person name="McGregor P.A."/>
            <person name="Hong C."/>
            <person name="Park K.H."/>
            <person name="Akmal A."/>
            <person name="Feldman A."/>
            <person name="Lin J.S."/>
            <person name="Chang W.E."/>
            <person name="Higgs B.W."/>
            <person name="Demirev P."/>
            <person name="Lindquist J."/>
            <person name="Liem A."/>
            <person name="Fochler E."/>
            <person name="Read T.D."/>
            <person name="Tapia R."/>
            <person name="Johnson S."/>
            <person name="Bishop-Lilly K.A."/>
            <person name="Detter C."/>
            <person name="Han C."/>
            <person name="Sozhamannan S."/>
            <person name="Rosenzweig C.N."/>
            <person name="Skowronski E.W."/>
        </authorList>
    </citation>
    <scope>NUCLEOTIDE SEQUENCE [LARGE SCALE GENOMIC DNA]</scope>
    <source>
        <strain evidence="6 7">MLST1</strain>
    </source>
</reference>
<feature type="binding site" evidence="2">
    <location>
        <position position="75"/>
    </location>
    <ligand>
        <name>Fe cation</name>
        <dbReference type="ChEBI" id="CHEBI:24875"/>
    </ligand>
</feature>
<feature type="binding site" evidence="2">
    <location>
        <position position="77"/>
    </location>
    <ligand>
        <name>Fe cation</name>
        <dbReference type="ChEBI" id="CHEBI:24875"/>
    </ligand>
</feature>
<evidence type="ECO:0000313" key="7">
    <source>
        <dbReference type="Proteomes" id="UP000288293"/>
    </source>
</evidence>
<keyword evidence="7" id="KW-1185">Reference proteome</keyword>
<feature type="binding site" evidence="2">
    <location>
        <position position="119"/>
    </location>
    <ligand>
        <name>Fe cation</name>
        <dbReference type="ChEBI" id="CHEBI:24875"/>
    </ligand>
</feature>